<dbReference type="EMBL" id="CP037900">
    <property type="protein sequence ID" value="QBP10068.1"/>
    <property type="molecule type" value="Genomic_DNA"/>
</dbReference>
<dbReference type="Proteomes" id="UP000253772">
    <property type="component" value="Chromosome c1"/>
</dbReference>
<organism evidence="2 3">
    <name type="scientific">Cupriavidus metallidurans</name>
    <dbReference type="NCBI Taxonomy" id="119219"/>
    <lineage>
        <taxon>Bacteria</taxon>
        <taxon>Pseudomonadati</taxon>
        <taxon>Pseudomonadota</taxon>
        <taxon>Betaproteobacteria</taxon>
        <taxon>Burkholderiales</taxon>
        <taxon>Burkholderiaceae</taxon>
        <taxon>Cupriavidus</taxon>
    </lineage>
</organism>
<dbReference type="InterPro" id="IPR037401">
    <property type="entry name" value="SnoaL-like"/>
</dbReference>
<dbReference type="OrthoDB" id="117900at2"/>
<proteinExistence type="predicted"/>
<dbReference type="Pfam" id="PF12680">
    <property type="entry name" value="SnoaL_2"/>
    <property type="match status" value="1"/>
</dbReference>
<feature type="domain" description="SnoaL-like" evidence="1">
    <location>
        <begin position="18"/>
        <end position="116"/>
    </location>
</feature>
<reference evidence="2 3" key="1">
    <citation type="submission" date="2019-03" db="EMBL/GenBank/DDBJ databases">
        <title>Comparative insights into the high quality Complete genome sequence of highly metal resistant Cupriavidus metallidurans strain BS1 isolated from a gold-copper mine.</title>
        <authorList>
            <person name="Mazhar H.S."/>
            <person name="Rensing C."/>
        </authorList>
    </citation>
    <scope>NUCLEOTIDE SEQUENCE [LARGE SCALE GENOMIC DNA]</scope>
    <source>
        <strain evidence="2 3">BS1</strain>
    </source>
</reference>
<accession>A0A482IMR4</accession>
<dbReference type="SUPFAM" id="SSF54427">
    <property type="entry name" value="NTF2-like"/>
    <property type="match status" value="1"/>
</dbReference>
<protein>
    <submittedName>
        <fullName evidence="2">Phenazine biosynthesis protein</fullName>
    </submittedName>
</protein>
<evidence type="ECO:0000313" key="3">
    <source>
        <dbReference type="Proteomes" id="UP000253772"/>
    </source>
</evidence>
<name>A0A482IMR4_9BURK</name>
<dbReference type="InterPro" id="IPR032710">
    <property type="entry name" value="NTF2-like_dom_sf"/>
</dbReference>
<dbReference type="CDD" id="cd00531">
    <property type="entry name" value="NTF2_like"/>
    <property type="match status" value="1"/>
</dbReference>
<evidence type="ECO:0000313" key="2">
    <source>
        <dbReference type="EMBL" id="QBP10068.1"/>
    </source>
</evidence>
<evidence type="ECO:0000259" key="1">
    <source>
        <dbReference type="Pfam" id="PF12680"/>
    </source>
</evidence>
<dbReference type="AlphaFoldDB" id="A0A482IMR4"/>
<sequence>MSIASELLQLHLRWLVDDNQQWQGLIADDVVWELPYAPSLGHPLRLEGREAVIEHAAWFIGAVKDFRFFDAVVTPTADPHHAVARVRAEGLIPSTGRTYRQEYVVFLTARDGRITHLREYFDPVQAALALDAPIAGIPSRSIR</sequence>
<gene>
    <name evidence="2" type="ORF">DDF84_010015</name>
</gene>
<dbReference type="Gene3D" id="3.10.450.50">
    <property type="match status" value="1"/>
</dbReference>
<dbReference type="RefSeq" id="WP_017511889.1">
    <property type="nucleotide sequence ID" value="NZ_CP037900.1"/>
</dbReference>